<dbReference type="GO" id="GO:0043565">
    <property type="term" value="F:sequence-specific DNA binding"/>
    <property type="evidence" value="ECO:0007669"/>
    <property type="project" value="InterPro"/>
</dbReference>
<evidence type="ECO:0000256" key="6">
    <source>
        <dbReference type="ARBA" id="ARBA00022777"/>
    </source>
</evidence>
<dbReference type="InterPro" id="IPR003594">
    <property type="entry name" value="HATPase_dom"/>
</dbReference>
<dbReference type="Gene3D" id="2.130.10.10">
    <property type="entry name" value="YVTN repeat-like/Quinoprotein amine dehydrogenase"/>
    <property type="match status" value="2"/>
</dbReference>
<dbReference type="InterPro" id="IPR001789">
    <property type="entry name" value="Sig_transdc_resp-reg_receiver"/>
</dbReference>
<evidence type="ECO:0000313" key="17">
    <source>
        <dbReference type="Proteomes" id="UP000076715"/>
    </source>
</evidence>
<dbReference type="Gene3D" id="2.60.40.10">
    <property type="entry name" value="Immunoglobulins"/>
    <property type="match status" value="1"/>
</dbReference>
<evidence type="ECO:0000256" key="3">
    <source>
        <dbReference type="ARBA" id="ARBA00022553"/>
    </source>
</evidence>
<evidence type="ECO:0000256" key="5">
    <source>
        <dbReference type="ARBA" id="ARBA00022741"/>
    </source>
</evidence>
<dbReference type="EMBL" id="LQRT01000014">
    <property type="protein sequence ID" value="KZS40193.1"/>
    <property type="molecule type" value="Genomic_DNA"/>
</dbReference>
<dbReference type="InterPro" id="IPR005467">
    <property type="entry name" value="His_kinase_dom"/>
</dbReference>
<keyword evidence="8" id="KW-0902">Two-component regulatory system</keyword>
<dbReference type="Proteomes" id="UP000076715">
    <property type="component" value="Unassembled WGS sequence"/>
</dbReference>
<dbReference type="InterPro" id="IPR011006">
    <property type="entry name" value="CheY-like_superfamily"/>
</dbReference>
<evidence type="ECO:0000256" key="1">
    <source>
        <dbReference type="ARBA" id="ARBA00000085"/>
    </source>
</evidence>
<keyword evidence="6" id="KW-0418">Kinase</keyword>
<organism evidence="16 17">
    <name type="scientific">Aquimarina aggregata</name>
    <dbReference type="NCBI Taxonomy" id="1642818"/>
    <lineage>
        <taxon>Bacteria</taxon>
        <taxon>Pseudomonadati</taxon>
        <taxon>Bacteroidota</taxon>
        <taxon>Flavobacteriia</taxon>
        <taxon>Flavobacteriales</taxon>
        <taxon>Flavobacteriaceae</taxon>
        <taxon>Aquimarina</taxon>
    </lineage>
</organism>
<keyword evidence="10" id="KW-0238">DNA-binding</keyword>
<dbReference type="Pfam" id="PF07495">
    <property type="entry name" value="Y_Y_Y"/>
    <property type="match status" value="1"/>
</dbReference>
<gene>
    <name evidence="16" type="ORF">AWE51_24875</name>
</gene>
<dbReference type="SMART" id="SM00342">
    <property type="entry name" value="HTH_ARAC"/>
    <property type="match status" value="1"/>
</dbReference>
<dbReference type="SMART" id="SM00387">
    <property type="entry name" value="HATPase_c"/>
    <property type="match status" value="1"/>
</dbReference>
<dbReference type="InterPro" id="IPR011110">
    <property type="entry name" value="Reg_prop"/>
</dbReference>
<dbReference type="SMART" id="SM00448">
    <property type="entry name" value="REC"/>
    <property type="match status" value="1"/>
</dbReference>
<dbReference type="STRING" id="1642818.AWE51_24875"/>
<dbReference type="SMART" id="SM00388">
    <property type="entry name" value="HisKA"/>
    <property type="match status" value="1"/>
</dbReference>
<dbReference type="GO" id="GO:0005524">
    <property type="term" value="F:ATP binding"/>
    <property type="evidence" value="ECO:0007669"/>
    <property type="project" value="UniProtKB-KW"/>
</dbReference>
<evidence type="ECO:0000256" key="2">
    <source>
        <dbReference type="ARBA" id="ARBA00012438"/>
    </source>
</evidence>
<dbReference type="Pfam" id="PF12833">
    <property type="entry name" value="HTH_18"/>
    <property type="match status" value="1"/>
</dbReference>
<dbReference type="SUPFAM" id="SSF46689">
    <property type="entry name" value="Homeodomain-like"/>
    <property type="match status" value="1"/>
</dbReference>
<feature type="domain" description="HTH araC/xylS-type" evidence="13">
    <location>
        <begin position="1252"/>
        <end position="1351"/>
    </location>
</feature>
<dbReference type="PROSITE" id="PS00041">
    <property type="entry name" value="HTH_ARAC_FAMILY_1"/>
    <property type="match status" value="1"/>
</dbReference>
<dbReference type="RefSeq" id="WP_066314694.1">
    <property type="nucleotide sequence ID" value="NZ_LQRT01000014.1"/>
</dbReference>
<keyword evidence="4" id="KW-0808">Transferase</keyword>
<dbReference type="InterPro" id="IPR009057">
    <property type="entry name" value="Homeodomain-like_sf"/>
</dbReference>
<dbReference type="InterPro" id="IPR036097">
    <property type="entry name" value="HisK_dim/P_sf"/>
</dbReference>
<dbReference type="Pfam" id="PF07494">
    <property type="entry name" value="Reg_prop"/>
    <property type="match status" value="6"/>
</dbReference>
<dbReference type="Gene3D" id="3.30.565.10">
    <property type="entry name" value="Histidine kinase-like ATPase, C-terminal domain"/>
    <property type="match status" value="1"/>
</dbReference>
<dbReference type="FunFam" id="3.30.565.10:FF:000037">
    <property type="entry name" value="Hybrid sensor histidine kinase/response regulator"/>
    <property type="match status" value="1"/>
</dbReference>
<evidence type="ECO:0000256" key="8">
    <source>
        <dbReference type="ARBA" id="ARBA00023012"/>
    </source>
</evidence>
<dbReference type="GO" id="GO:0000155">
    <property type="term" value="F:phosphorelay sensor kinase activity"/>
    <property type="evidence" value="ECO:0007669"/>
    <property type="project" value="InterPro"/>
</dbReference>
<dbReference type="CDD" id="cd00082">
    <property type="entry name" value="HisKA"/>
    <property type="match status" value="1"/>
</dbReference>
<protein>
    <recommendedName>
        <fullName evidence="2">histidine kinase</fullName>
        <ecNumber evidence="2">2.7.13.3</ecNumber>
    </recommendedName>
</protein>
<reference evidence="16 17" key="1">
    <citation type="submission" date="2016-01" db="EMBL/GenBank/DDBJ databases">
        <title>The draft genome sequence of Aquimarina sp. RZW4-3-2.</title>
        <authorList>
            <person name="Wang Y."/>
        </authorList>
    </citation>
    <scope>NUCLEOTIDE SEQUENCE [LARGE SCALE GENOMIC DNA]</scope>
    <source>
        <strain evidence="16 17">RZW4-3-2</strain>
    </source>
</reference>
<proteinExistence type="predicted"/>
<dbReference type="OrthoDB" id="358279at2"/>
<dbReference type="PROSITE" id="PS50110">
    <property type="entry name" value="RESPONSE_REGULATORY"/>
    <property type="match status" value="1"/>
</dbReference>
<keyword evidence="9" id="KW-0805">Transcription regulation</keyword>
<evidence type="ECO:0000259" key="14">
    <source>
        <dbReference type="PROSITE" id="PS50109"/>
    </source>
</evidence>
<dbReference type="InterPro" id="IPR015943">
    <property type="entry name" value="WD40/YVTN_repeat-like_dom_sf"/>
</dbReference>
<accession>A0A163A1A7</accession>
<dbReference type="Pfam" id="PF00512">
    <property type="entry name" value="HisKA"/>
    <property type="match status" value="1"/>
</dbReference>
<dbReference type="PRINTS" id="PR00344">
    <property type="entry name" value="BCTRLSENSOR"/>
</dbReference>
<dbReference type="FunFam" id="1.10.287.130:FF:000045">
    <property type="entry name" value="Two-component system sensor histidine kinase/response regulator"/>
    <property type="match status" value="1"/>
</dbReference>
<evidence type="ECO:0000259" key="15">
    <source>
        <dbReference type="PROSITE" id="PS50110"/>
    </source>
</evidence>
<evidence type="ECO:0000256" key="7">
    <source>
        <dbReference type="ARBA" id="ARBA00022840"/>
    </source>
</evidence>
<keyword evidence="11" id="KW-0804">Transcription</keyword>
<evidence type="ECO:0000256" key="9">
    <source>
        <dbReference type="ARBA" id="ARBA00023015"/>
    </source>
</evidence>
<evidence type="ECO:0000256" key="12">
    <source>
        <dbReference type="PROSITE-ProRule" id="PRU00169"/>
    </source>
</evidence>
<evidence type="ECO:0000256" key="4">
    <source>
        <dbReference type="ARBA" id="ARBA00022679"/>
    </source>
</evidence>
<comment type="caution">
    <text evidence="16">The sequence shown here is derived from an EMBL/GenBank/DDBJ whole genome shotgun (WGS) entry which is preliminary data.</text>
</comment>
<keyword evidence="7" id="KW-0067">ATP-binding</keyword>
<dbReference type="Pfam" id="PF02518">
    <property type="entry name" value="HATPase_c"/>
    <property type="match status" value="1"/>
</dbReference>
<dbReference type="SUPFAM" id="SSF55874">
    <property type="entry name" value="ATPase domain of HSP90 chaperone/DNA topoisomerase II/histidine kinase"/>
    <property type="match status" value="1"/>
</dbReference>
<evidence type="ECO:0000256" key="11">
    <source>
        <dbReference type="ARBA" id="ARBA00023163"/>
    </source>
</evidence>
<dbReference type="PROSITE" id="PS50109">
    <property type="entry name" value="HIS_KIN"/>
    <property type="match status" value="1"/>
</dbReference>
<dbReference type="InterPro" id="IPR003661">
    <property type="entry name" value="HisK_dim/P_dom"/>
</dbReference>
<evidence type="ECO:0000313" key="16">
    <source>
        <dbReference type="EMBL" id="KZS40193.1"/>
    </source>
</evidence>
<dbReference type="InterPro" id="IPR018060">
    <property type="entry name" value="HTH_AraC"/>
</dbReference>
<dbReference type="Gene3D" id="1.10.10.60">
    <property type="entry name" value="Homeodomain-like"/>
    <property type="match status" value="1"/>
</dbReference>
<dbReference type="Pfam" id="PF00072">
    <property type="entry name" value="Response_reg"/>
    <property type="match status" value="1"/>
</dbReference>
<dbReference type="InterPro" id="IPR018062">
    <property type="entry name" value="HTH_AraC-typ_CS"/>
</dbReference>
<sequence length="1354" mass="156097">MKRAITSIVFLIHFCVFSQEHDFNNFIHLSVSEGLSQSTVVAVEQDQFDQMWIGTRDGLNKYDGEEITIYRNNPKDSTSLSNNDILSIKEDKEGFIWIGTYNGLNKFDPRTEKFTRFLYSSKKNTISHRSIRAIKEMKNNTLWFATSDGLFIYNRKNDELIHYDKDENTPSQLRSDFIIDIYQDKTGDIWIATSLGLHKVVNSEIDHLKFERFDREQGTDSNIFIQTINEDANGNLWIGTKFNGLLVFNTTNKRFVSYNELNDKKIKSTDIRSLKYDKDSNLWIGTYDGVFIKKANNELIKIINQPGNPDSLSKNSIKEIFIDKNGSVWIGTYYGGINLWDIHNNNFHELYLTKGEQSYHLGVVSSIVEDKNGSFFIGTEGNGVTVIQKNGKTNSVLTNALNKKVKNSNIKSLLLDDQTLWIGTLKGGIKEFNIVTQEFNESSHLELKDILSNQGVYAIQKIKNLLVFGTFGRGAVIYDRITKKISFIQPRVSDINSLTNRRIRSMFSDQSNNLWIGTDKGLNKVSYKELTANTPVLNRFLFEDDIVYGHNILCIYQDHQGSIFVGTKEKGIQKLVKDKFEPFKIGLVNADITTVYSIVEDDQKYLWISSNLGLVRYDPVTKKTILYDQAQGFWGNEFINNSYLKGSNGHLYFGGVKGVAFFNPKTLGKSNYKSKVVLTGITVNGKDPNKNIAFINQITLEHDENSFSLNFALPSYINTTDKRYAYRLKGLNDEWKFTTNNEASYTIQKPGDYIFEVKKVNNENVLKEAFTSINIRVKAAFWKTKWAFLIYMILTILILHQIYINITARITLAHKLKSERLENTRQEEINTSKLEFFTNISHDFRTPLTLILAPLQQLIERYNGSSDMYTKLLLIERNAKQLLKLTNQLLDFRAFENKHSKLEAREDNLVRFLDGIYRSFQEYAKIGNYKYSFDSSSESILVFYDEIKLEKAFYNVLSNAFKYTPKGGEIGVKIYETDKEVFIEISDNGAGVDNEFMNKIFDRYYEMASKVEYQKHFNQGNGIGLHIAKKTLDLHKGKIAVKSEKKKGTTFIITLKKGRDHLTESEIITGKQNNKDSIEYKDYSNFVENIENINLNTLSLSTKKTKILVVEDNHEFRKFIVNLLGELYSVEQAENGYAGFKMALKVFPDLIISDVIMPKMEGTEFCSKIKNDKRTSHIPFILLTSRSSIEHKFIGLESGADRYIDKPFNIKEFLLVIKNLLKTTEHLKSKFIENNANFEDNRIDSEEENMQRKAIRIVENHIDDPSFDIQYFSSELGLSRTMLFVKIKAWTNLTPKEFINSIRMKKAAEFLEIGGFSISEIGYKVGFKDPKYFSKSFKKYYKKTPSEYAETFYS</sequence>
<feature type="domain" description="Response regulatory" evidence="15">
    <location>
        <begin position="1106"/>
        <end position="1221"/>
    </location>
</feature>
<dbReference type="SUPFAM" id="SSF47384">
    <property type="entry name" value="Homodimeric domain of signal transducing histidine kinase"/>
    <property type="match status" value="1"/>
</dbReference>
<dbReference type="PANTHER" id="PTHR43547">
    <property type="entry name" value="TWO-COMPONENT HISTIDINE KINASE"/>
    <property type="match status" value="1"/>
</dbReference>
<keyword evidence="17" id="KW-1185">Reference proteome</keyword>
<feature type="domain" description="Histidine kinase" evidence="14">
    <location>
        <begin position="839"/>
        <end position="1059"/>
    </location>
</feature>
<dbReference type="SUPFAM" id="SSF52172">
    <property type="entry name" value="CheY-like"/>
    <property type="match status" value="1"/>
</dbReference>
<dbReference type="Gene3D" id="1.10.287.130">
    <property type="match status" value="1"/>
</dbReference>
<dbReference type="SUPFAM" id="SSF63829">
    <property type="entry name" value="Calcium-dependent phosphotriesterase"/>
    <property type="match status" value="3"/>
</dbReference>
<feature type="modified residue" description="4-aspartylphosphate" evidence="12">
    <location>
        <position position="1154"/>
    </location>
</feature>
<dbReference type="InterPro" id="IPR013783">
    <property type="entry name" value="Ig-like_fold"/>
</dbReference>
<dbReference type="EC" id="2.7.13.3" evidence="2"/>
<keyword evidence="3 12" id="KW-0597">Phosphoprotein</keyword>
<dbReference type="GO" id="GO:0003700">
    <property type="term" value="F:DNA-binding transcription factor activity"/>
    <property type="evidence" value="ECO:0007669"/>
    <property type="project" value="InterPro"/>
</dbReference>
<dbReference type="PANTHER" id="PTHR43547:SF2">
    <property type="entry name" value="HYBRID SIGNAL TRANSDUCTION HISTIDINE KINASE C"/>
    <property type="match status" value="1"/>
</dbReference>
<dbReference type="PROSITE" id="PS01124">
    <property type="entry name" value="HTH_ARAC_FAMILY_2"/>
    <property type="match status" value="1"/>
</dbReference>
<keyword evidence="5" id="KW-0547">Nucleotide-binding</keyword>
<name>A0A163A1A7_9FLAO</name>
<dbReference type="Gene3D" id="3.40.50.2300">
    <property type="match status" value="1"/>
</dbReference>
<evidence type="ECO:0000259" key="13">
    <source>
        <dbReference type="PROSITE" id="PS01124"/>
    </source>
</evidence>
<dbReference type="InterPro" id="IPR011123">
    <property type="entry name" value="Y_Y_Y"/>
</dbReference>
<dbReference type="InterPro" id="IPR004358">
    <property type="entry name" value="Sig_transdc_His_kin-like_C"/>
</dbReference>
<dbReference type="InterPro" id="IPR036890">
    <property type="entry name" value="HATPase_C_sf"/>
</dbReference>
<evidence type="ECO:0000256" key="10">
    <source>
        <dbReference type="ARBA" id="ARBA00023125"/>
    </source>
</evidence>
<comment type="catalytic activity">
    <reaction evidence="1">
        <text>ATP + protein L-histidine = ADP + protein N-phospho-L-histidine.</text>
        <dbReference type="EC" id="2.7.13.3"/>
    </reaction>
</comment>